<name>A0A7W9GSN2_9ACTN</name>
<dbReference type="InterPro" id="IPR036291">
    <property type="entry name" value="NAD(P)-bd_dom_sf"/>
</dbReference>
<organism evidence="2 3">
    <name type="scientific">Jiangella mangrovi</name>
    <dbReference type="NCBI Taxonomy" id="1524084"/>
    <lineage>
        <taxon>Bacteria</taxon>
        <taxon>Bacillati</taxon>
        <taxon>Actinomycetota</taxon>
        <taxon>Actinomycetes</taxon>
        <taxon>Jiangellales</taxon>
        <taxon>Jiangellaceae</taxon>
        <taxon>Jiangella</taxon>
    </lineage>
</organism>
<dbReference type="Pfam" id="PF01408">
    <property type="entry name" value="GFO_IDH_MocA"/>
    <property type="match status" value="1"/>
</dbReference>
<dbReference type="EMBL" id="JACHMM010000001">
    <property type="protein sequence ID" value="MBB5789068.1"/>
    <property type="molecule type" value="Genomic_DNA"/>
</dbReference>
<accession>A0A7W9GSN2</accession>
<feature type="domain" description="Gfo/Idh/MocA-like oxidoreductase N-terminal" evidence="1">
    <location>
        <begin position="3"/>
        <end position="124"/>
    </location>
</feature>
<dbReference type="Proteomes" id="UP000542813">
    <property type="component" value="Unassembled WGS sequence"/>
</dbReference>
<dbReference type="PANTHER" id="PTHR43818">
    <property type="entry name" value="BCDNA.GH03377"/>
    <property type="match status" value="1"/>
</dbReference>
<gene>
    <name evidence="2" type="ORF">HD601_003643</name>
</gene>
<dbReference type="SUPFAM" id="SSF51735">
    <property type="entry name" value="NAD(P)-binding Rossmann-fold domains"/>
    <property type="match status" value="1"/>
</dbReference>
<dbReference type="PANTHER" id="PTHR43818:SF9">
    <property type="entry name" value="HYPOTHETICAL OXIDOREDUCTASE"/>
    <property type="match status" value="1"/>
</dbReference>
<dbReference type="RefSeq" id="WP_184824185.1">
    <property type="nucleotide sequence ID" value="NZ_JACHMM010000001.1"/>
</dbReference>
<dbReference type="GO" id="GO:0000166">
    <property type="term" value="F:nucleotide binding"/>
    <property type="evidence" value="ECO:0007669"/>
    <property type="project" value="InterPro"/>
</dbReference>
<dbReference type="InterPro" id="IPR050463">
    <property type="entry name" value="Gfo/Idh/MocA_oxidrdct_glycsds"/>
</dbReference>
<protein>
    <submittedName>
        <fullName evidence="2">Putative dehydrogenase</fullName>
    </submittedName>
</protein>
<evidence type="ECO:0000259" key="1">
    <source>
        <dbReference type="Pfam" id="PF01408"/>
    </source>
</evidence>
<reference evidence="2 3" key="1">
    <citation type="submission" date="2020-08" db="EMBL/GenBank/DDBJ databases">
        <title>Sequencing the genomes of 1000 actinobacteria strains.</title>
        <authorList>
            <person name="Klenk H.-P."/>
        </authorList>
    </citation>
    <scope>NUCLEOTIDE SEQUENCE [LARGE SCALE GENOMIC DNA]</scope>
    <source>
        <strain evidence="2 3">DSM 102122</strain>
    </source>
</reference>
<dbReference type="InterPro" id="IPR000683">
    <property type="entry name" value="Gfo/Idh/MocA-like_OxRdtase_N"/>
</dbReference>
<dbReference type="AlphaFoldDB" id="A0A7W9GSN2"/>
<comment type="caution">
    <text evidence="2">The sequence shown here is derived from an EMBL/GenBank/DDBJ whole genome shotgun (WGS) entry which is preliminary data.</text>
</comment>
<dbReference type="Gene3D" id="3.40.50.720">
    <property type="entry name" value="NAD(P)-binding Rossmann-like Domain"/>
    <property type="match status" value="1"/>
</dbReference>
<evidence type="ECO:0000313" key="2">
    <source>
        <dbReference type="EMBL" id="MBB5789068.1"/>
    </source>
</evidence>
<keyword evidence="3" id="KW-1185">Reference proteome</keyword>
<sequence>MTRIGVVGTDSSHVDQFVRLLDAEQRHGDARIVALAGGDTERNRELAAAAPGSAIDLVDDAAALLGRVDAVLVCTRDGRGHLAEATPFIEAGLPVFVDKPLAGSAADATAIVAAAQQHGVPLYSGSALRFVPAMDELTAGHRQPPRLITVTGPANARGQHGGLYFYGVHIVEAARRLAGDPVGHGEVAVSVTERPNGVTARTTLGGTEVILGFVADAYPFHAAVVRDGGPAEQRELELPPGYTAPVLERFLAAVAAGAPPTEAEAAALVAPIELLDAIAAQLP</sequence>
<evidence type="ECO:0000313" key="3">
    <source>
        <dbReference type="Proteomes" id="UP000542813"/>
    </source>
</evidence>
<proteinExistence type="predicted"/>